<dbReference type="PANTHER" id="PTHR42781">
    <property type="entry name" value="SPERMIDINE/PUTRESCINE IMPORT ATP-BINDING PROTEIN POTA"/>
    <property type="match status" value="1"/>
</dbReference>
<keyword evidence="7" id="KW-0406">Ion transport</keyword>
<accession>A0A1M5IDQ7</accession>
<dbReference type="InterPro" id="IPR017871">
    <property type="entry name" value="ABC_transporter-like_CS"/>
</dbReference>
<dbReference type="Gene3D" id="3.40.50.300">
    <property type="entry name" value="P-loop containing nucleotide triphosphate hydrolases"/>
    <property type="match status" value="1"/>
</dbReference>
<dbReference type="InterPro" id="IPR015853">
    <property type="entry name" value="ABC_transpr_FbpC"/>
</dbReference>
<dbReference type="SUPFAM" id="SSF52540">
    <property type="entry name" value="P-loop containing nucleoside triphosphate hydrolases"/>
    <property type="match status" value="1"/>
</dbReference>
<dbReference type="PROSITE" id="PS00211">
    <property type="entry name" value="ABC_TRANSPORTER_1"/>
    <property type="match status" value="1"/>
</dbReference>
<gene>
    <name evidence="10" type="ORF">SAMN04488116_0612</name>
</gene>
<dbReference type="Pfam" id="PF00005">
    <property type="entry name" value="ABC_tran"/>
    <property type="match status" value="1"/>
</dbReference>
<organism evidence="10 11">
    <name type="scientific">Flagellimonas flava</name>
    <dbReference type="NCBI Taxonomy" id="570519"/>
    <lineage>
        <taxon>Bacteria</taxon>
        <taxon>Pseudomonadati</taxon>
        <taxon>Bacteroidota</taxon>
        <taxon>Flavobacteriia</taxon>
        <taxon>Flavobacteriales</taxon>
        <taxon>Flavobacteriaceae</taxon>
        <taxon>Flagellimonas</taxon>
    </lineage>
</organism>
<keyword evidence="4" id="KW-0547">Nucleotide-binding</keyword>
<evidence type="ECO:0000256" key="7">
    <source>
        <dbReference type="ARBA" id="ARBA00023065"/>
    </source>
</evidence>
<evidence type="ECO:0000256" key="4">
    <source>
        <dbReference type="ARBA" id="ARBA00022741"/>
    </source>
</evidence>
<dbReference type="GO" id="GO:0016887">
    <property type="term" value="F:ATP hydrolysis activity"/>
    <property type="evidence" value="ECO:0007669"/>
    <property type="project" value="InterPro"/>
</dbReference>
<name>A0A1M5IDQ7_9FLAO</name>
<dbReference type="GO" id="GO:0015408">
    <property type="term" value="F:ABC-type ferric iron transporter activity"/>
    <property type="evidence" value="ECO:0007669"/>
    <property type="project" value="InterPro"/>
</dbReference>
<sequence length="291" mass="32475">MIEIKLQKALNGPEGPMMLSLDIAIDKGKLVTLYGPSGAGKTSTLRILSGLLKPDNGYIAVDGRIWLDTAKGIDLKPQERGIGYVFQDYALFPHLTIRQNLEFGLKKSQPREVVSELIHIMELENIQDRKPNTLSGGQQQRVALARALVQRPKLLLLDEPLSALDFGIRLKLQNYLQEVHKTYGLTTVLISHDIGEILKLSDWTFKLHHGKVIQQGNPTDVFTQSSLSGKFKFKGEVIQIQQEDVVFVVSVLIQNELVKIVAQESEVKELSIGDTVIVASKAFNPIIYKIK</sequence>
<keyword evidence="5 10" id="KW-0067">ATP-binding</keyword>
<keyword evidence="3" id="KW-0410">Iron transport</keyword>
<evidence type="ECO:0000256" key="6">
    <source>
        <dbReference type="ARBA" id="ARBA00023004"/>
    </source>
</evidence>
<evidence type="ECO:0000256" key="3">
    <source>
        <dbReference type="ARBA" id="ARBA00022496"/>
    </source>
</evidence>
<dbReference type="STRING" id="570519.SAMN04488116_0612"/>
<dbReference type="PROSITE" id="PS50893">
    <property type="entry name" value="ABC_TRANSPORTER_2"/>
    <property type="match status" value="1"/>
</dbReference>
<dbReference type="OrthoDB" id="9802264at2"/>
<keyword evidence="1" id="KW-0813">Transport</keyword>
<evidence type="ECO:0000256" key="2">
    <source>
        <dbReference type="ARBA" id="ARBA00022475"/>
    </source>
</evidence>
<dbReference type="GO" id="GO:0005524">
    <property type="term" value="F:ATP binding"/>
    <property type="evidence" value="ECO:0007669"/>
    <property type="project" value="UniProtKB-KW"/>
</dbReference>
<evidence type="ECO:0000313" key="10">
    <source>
        <dbReference type="EMBL" id="SHG25923.1"/>
    </source>
</evidence>
<evidence type="ECO:0000256" key="5">
    <source>
        <dbReference type="ARBA" id="ARBA00022840"/>
    </source>
</evidence>
<keyword evidence="2" id="KW-1003">Cell membrane</keyword>
<evidence type="ECO:0000256" key="1">
    <source>
        <dbReference type="ARBA" id="ARBA00022448"/>
    </source>
</evidence>
<evidence type="ECO:0000256" key="8">
    <source>
        <dbReference type="ARBA" id="ARBA00023136"/>
    </source>
</evidence>
<dbReference type="InterPro" id="IPR003439">
    <property type="entry name" value="ABC_transporter-like_ATP-bd"/>
</dbReference>
<dbReference type="InterPro" id="IPR050093">
    <property type="entry name" value="ABC_SmlMolc_Importer"/>
</dbReference>
<evidence type="ECO:0000313" key="11">
    <source>
        <dbReference type="Proteomes" id="UP000184532"/>
    </source>
</evidence>
<dbReference type="PANTHER" id="PTHR42781:SF4">
    <property type="entry name" value="SPERMIDINE_PUTRESCINE IMPORT ATP-BINDING PROTEIN POTA"/>
    <property type="match status" value="1"/>
</dbReference>
<dbReference type="AlphaFoldDB" id="A0A1M5IDQ7"/>
<dbReference type="InterPro" id="IPR003593">
    <property type="entry name" value="AAA+_ATPase"/>
</dbReference>
<keyword evidence="8" id="KW-0472">Membrane</keyword>
<dbReference type="SMART" id="SM00382">
    <property type="entry name" value="AAA"/>
    <property type="match status" value="1"/>
</dbReference>
<dbReference type="Proteomes" id="UP000184532">
    <property type="component" value="Unassembled WGS sequence"/>
</dbReference>
<dbReference type="CDD" id="cd03259">
    <property type="entry name" value="ABC_Carb_Solutes_like"/>
    <property type="match status" value="1"/>
</dbReference>
<dbReference type="GO" id="GO:0016020">
    <property type="term" value="C:membrane"/>
    <property type="evidence" value="ECO:0007669"/>
    <property type="project" value="InterPro"/>
</dbReference>
<proteinExistence type="predicted"/>
<reference evidence="11" key="1">
    <citation type="submission" date="2016-11" db="EMBL/GenBank/DDBJ databases">
        <authorList>
            <person name="Varghese N."/>
            <person name="Submissions S."/>
        </authorList>
    </citation>
    <scope>NUCLEOTIDE SEQUENCE [LARGE SCALE GENOMIC DNA]</scope>
    <source>
        <strain evidence="11">DSM 22638</strain>
    </source>
</reference>
<keyword evidence="11" id="KW-1185">Reference proteome</keyword>
<feature type="domain" description="ABC transporter" evidence="9">
    <location>
        <begin position="1"/>
        <end position="234"/>
    </location>
</feature>
<keyword evidence="6" id="KW-0408">Iron</keyword>
<evidence type="ECO:0000259" key="9">
    <source>
        <dbReference type="PROSITE" id="PS50893"/>
    </source>
</evidence>
<dbReference type="EMBL" id="FQWL01000001">
    <property type="protein sequence ID" value="SHG25923.1"/>
    <property type="molecule type" value="Genomic_DNA"/>
</dbReference>
<protein>
    <submittedName>
        <fullName evidence="10">Molybdate transport system ATP-binding protein</fullName>
    </submittedName>
</protein>
<dbReference type="InterPro" id="IPR027417">
    <property type="entry name" value="P-loop_NTPase"/>
</dbReference>
<dbReference type="RefSeq" id="WP_073176413.1">
    <property type="nucleotide sequence ID" value="NZ_FQWL01000001.1"/>
</dbReference>